<dbReference type="GO" id="GO:0008299">
    <property type="term" value="P:isoprenoid biosynthetic process"/>
    <property type="evidence" value="ECO:0007669"/>
    <property type="project" value="UniProtKB-KW"/>
</dbReference>
<dbReference type="SUPFAM" id="SSF48576">
    <property type="entry name" value="Terpenoid synthases"/>
    <property type="match status" value="1"/>
</dbReference>
<comment type="cofactor">
    <cofactor evidence="1">
        <name>Mg(2+)</name>
        <dbReference type="ChEBI" id="CHEBI:18420"/>
    </cofactor>
</comment>
<reference evidence="8 9" key="1">
    <citation type="submission" date="2018-04" db="EMBL/GenBank/DDBJ databases">
        <title>Genomic Encyclopedia of Archaeal and Bacterial Type Strains, Phase II (KMG-II): from individual species to whole genera.</title>
        <authorList>
            <person name="Goeker M."/>
        </authorList>
    </citation>
    <scope>NUCLEOTIDE SEQUENCE [LARGE SCALE GENOMIC DNA]</scope>
    <source>
        <strain evidence="8 9">DSM 25521</strain>
    </source>
</reference>
<evidence type="ECO:0000256" key="2">
    <source>
        <dbReference type="ARBA" id="ARBA00006706"/>
    </source>
</evidence>
<dbReference type="GO" id="GO:0004659">
    <property type="term" value="F:prenyltransferase activity"/>
    <property type="evidence" value="ECO:0007669"/>
    <property type="project" value="InterPro"/>
</dbReference>
<proteinExistence type="inferred from homology"/>
<dbReference type="CDD" id="cd00685">
    <property type="entry name" value="Trans_IPPS_HT"/>
    <property type="match status" value="1"/>
</dbReference>
<evidence type="ECO:0000313" key="8">
    <source>
        <dbReference type="EMBL" id="PTM54979.1"/>
    </source>
</evidence>
<dbReference type="InterPro" id="IPR000092">
    <property type="entry name" value="Polyprenyl_synt"/>
</dbReference>
<keyword evidence="3 7" id="KW-0808">Transferase</keyword>
<dbReference type="PANTHER" id="PTHR43281:SF1">
    <property type="entry name" value="FARNESYL DIPHOSPHATE SYNTHASE"/>
    <property type="match status" value="1"/>
</dbReference>
<organism evidence="8 9">
    <name type="scientific">Phreatobacter oligotrophus</name>
    <dbReference type="NCBI Taxonomy" id="1122261"/>
    <lineage>
        <taxon>Bacteria</taxon>
        <taxon>Pseudomonadati</taxon>
        <taxon>Pseudomonadota</taxon>
        <taxon>Alphaproteobacteria</taxon>
        <taxon>Hyphomicrobiales</taxon>
        <taxon>Phreatobacteraceae</taxon>
        <taxon>Phreatobacter</taxon>
    </lineage>
</organism>
<keyword evidence="5" id="KW-0460">Magnesium</keyword>
<evidence type="ECO:0000256" key="6">
    <source>
        <dbReference type="ARBA" id="ARBA00023229"/>
    </source>
</evidence>
<evidence type="ECO:0000313" key="9">
    <source>
        <dbReference type="Proteomes" id="UP000241808"/>
    </source>
</evidence>
<dbReference type="PROSITE" id="PS00444">
    <property type="entry name" value="POLYPRENYL_SYNTHASE_2"/>
    <property type="match status" value="1"/>
</dbReference>
<dbReference type="EMBL" id="PZZL01000005">
    <property type="protein sequence ID" value="PTM54979.1"/>
    <property type="molecule type" value="Genomic_DNA"/>
</dbReference>
<gene>
    <name evidence="8" type="ORF">C8P69_105129</name>
</gene>
<dbReference type="RefSeq" id="WP_108177778.1">
    <property type="nucleotide sequence ID" value="NZ_JAIESU010000032.1"/>
</dbReference>
<accession>A0A2T4Z2G3</accession>
<dbReference type="Pfam" id="PF00348">
    <property type="entry name" value="polyprenyl_synt"/>
    <property type="match status" value="1"/>
</dbReference>
<dbReference type="InterPro" id="IPR008949">
    <property type="entry name" value="Isoprenoid_synthase_dom_sf"/>
</dbReference>
<evidence type="ECO:0000256" key="7">
    <source>
        <dbReference type="RuleBase" id="RU004466"/>
    </source>
</evidence>
<dbReference type="Proteomes" id="UP000241808">
    <property type="component" value="Unassembled WGS sequence"/>
</dbReference>
<keyword evidence="4" id="KW-0479">Metal-binding</keyword>
<dbReference type="PANTHER" id="PTHR43281">
    <property type="entry name" value="FARNESYL DIPHOSPHATE SYNTHASE"/>
    <property type="match status" value="1"/>
</dbReference>
<dbReference type="PROSITE" id="PS00723">
    <property type="entry name" value="POLYPRENYL_SYNTHASE_1"/>
    <property type="match status" value="1"/>
</dbReference>
<evidence type="ECO:0000256" key="3">
    <source>
        <dbReference type="ARBA" id="ARBA00022679"/>
    </source>
</evidence>
<keyword evidence="9" id="KW-1185">Reference proteome</keyword>
<comment type="similarity">
    <text evidence="2 7">Belongs to the FPP/GGPP synthase family.</text>
</comment>
<keyword evidence="6" id="KW-0414">Isoprene biosynthesis</keyword>
<sequence length="289" mass="29679">MDLGIRIEKALDVALTKAEGADCPPGLAAALRYAVFPAGHRIRPRLVMAVSEACGGSDPDAADAAAAAIEFLHCASLVHDDLPCFDDADERRGKPSVHRAFGQPVAVLAGDALIVLAFETIARGVPGDARKLGGLVRLVGQAVGAPAGICAGQAWESEPTVSVAAYHRAKTASLFAGATAAGALAAGADPLAWRDLGERLGEAYQVADDISDIAATSEQTGKTSNRDSLLGRPNVAHEMGLDEALALLDRTVVEAIAAVPVCPGQAQLRAAILLETKRFLPAGLVRTAA</sequence>
<evidence type="ECO:0000256" key="5">
    <source>
        <dbReference type="ARBA" id="ARBA00022842"/>
    </source>
</evidence>
<dbReference type="Gene3D" id="1.10.600.10">
    <property type="entry name" value="Farnesyl Diphosphate Synthase"/>
    <property type="match status" value="1"/>
</dbReference>
<dbReference type="GO" id="GO:0046872">
    <property type="term" value="F:metal ion binding"/>
    <property type="evidence" value="ECO:0007669"/>
    <property type="project" value="UniProtKB-KW"/>
</dbReference>
<dbReference type="SFLD" id="SFLDS00005">
    <property type="entry name" value="Isoprenoid_Synthase_Type_I"/>
    <property type="match status" value="1"/>
</dbReference>
<evidence type="ECO:0000256" key="4">
    <source>
        <dbReference type="ARBA" id="ARBA00022723"/>
    </source>
</evidence>
<dbReference type="OrthoDB" id="9805316at2"/>
<protein>
    <submittedName>
        <fullName evidence="8">Geranylgeranyl diphosphate synthase type II</fullName>
    </submittedName>
</protein>
<dbReference type="AlphaFoldDB" id="A0A2T4Z2G3"/>
<evidence type="ECO:0000256" key="1">
    <source>
        <dbReference type="ARBA" id="ARBA00001946"/>
    </source>
</evidence>
<name>A0A2T4Z2G3_9HYPH</name>
<comment type="caution">
    <text evidence="8">The sequence shown here is derived from an EMBL/GenBank/DDBJ whole genome shotgun (WGS) entry which is preliminary data.</text>
</comment>
<dbReference type="InterPro" id="IPR033749">
    <property type="entry name" value="Polyprenyl_synt_CS"/>
</dbReference>